<proteinExistence type="predicted"/>
<organism evidence="1 2">
    <name type="scientific">Croceicoccus marinus</name>
    <dbReference type="NCBI Taxonomy" id="450378"/>
    <lineage>
        <taxon>Bacteria</taxon>
        <taxon>Pseudomonadati</taxon>
        <taxon>Pseudomonadota</taxon>
        <taxon>Alphaproteobacteria</taxon>
        <taxon>Sphingomonadales</taxon>
        <taxon>Erythrobacteraceae</taxon>
        <taxon>Croceicoccus</taxon>
    </lineage>
</organism>
<dbReference type="AlphaFoldDB" id="A0A1Z1FEB1"/>
<dbReference type="KEGG" id="cman:A9D14_14045"/>
<gene>
    <name evidence="1" type="ORF">A9D14_14045</name>
</gene>
<dbReference type="SUPFAM" id="SSF53474">
    <property type="entry name" value="alpha/beta-Hydrolases"/>
    <property type="match status" value="1"/>
</dbReference>
<evidence type="ECO:0008006" key="3">
    <source>
        <dbReference type="Google" id="ProtNLM"/>
    </source>
</evidence>
<dbReference type="EMBL" id="CP019602">
    <property type="protein sequence ID" value="ARU17080.1"/>
    <property type="molecule type" value="Genomic_DNA"/>
</dbReference>
<dbReference type="STRING" id="450378.GCA_001661675_02820"/>
<dbReference type="Gene3D" id="3.40.50.1820">
    <property type="entry name" value="alpha/beta hydrolase"/>
    <property type="match status" value="1"/>
</dbReference>
<keyword evidence="2" id="KW-1185">Reference proteome</keyword>
<dbReference type="InterPro" id="IPR029058">
    <property type="entry name" value="AB_hydrolase_fold"/>
</dbReference>
<accession>A0A1Z1FEB1</accession>
<reference evidence="1 2" key="1">
    <citation type="submission" date="2017-01" db="EMBL/GenBank/DDBJ databases">
        <title>Complete genome sequence of esterase-producing bacterium Croceicoccus marinus E4A9.</title>
        <authorList>
            <person name="Wu Y.-H."/>
            <person name="Cheng H."/>
            <person name="Xu L."/>
            <person name="Huo Y.-Y."/>
            <person name="Wang C.-S."/>
            <person name="Xu X.-W."/>
        </authorList>
    </citation>
    <scope>NUCLEOTIDE SEQUENCE [LARGE SCALE GENOMIC DNA]</scope>
    <source>
        <strain evidence="1 2">E4A9</strain>
    </source>
</reference>
<dbReference type="RefSeq" id="WP_066847642.1">
    <property type="nucleotide sequence ID" value="NZ_CP019602.1"/>
</dbReference>
<dbReference type="Proteomes" id="UP000195807">
    <property type="component" value="Chromosome"/>
</dbReference>
<sequence>MKLLFVHGWGFDASLWDAVIACLPDADLVRADRGYFGGAAWPTVEGPCLAVTHSFGSMALLADPPADCRGLLAINGFDRFAEGEGKAGVPLRVIDRMLARLEGDPATVLRDFHARLGSDVPQGKPDTARLRQDLTALRSDNQREATANFAAPIIALDGADDPLLSAAMRAGQFADAADLQRETLDAGHLLPLTHPELCAAWIERLRVAA</sequence>
<name>A0A1Z1FEB1_9SPHN</name>
<evidence type="ECO:0000313" key="1">
    <source>
        <dbReference type="EMBL" id="ARU17080.1"/>
    </source>
</evidence>
<protein>
    <recommendedName>
        <fullName evidence="3">Alpha/beta hydrolase</fullName>
    </recommendedName>
</protein>
<dbReference type="OrthoDB" id="7165362at2"/>
<evidence type="ECO:0000313" key="2">
    <source>
        <dbReference type="Proteomes" id="UP000195807"/>
    </source>
</evidence>